<protein>
    <submittedName>
        <fullName evidence="2">Uncharacterized protein</fullName>
    </submittedName>
</protein>
<dbReference type="KEGG" id="sbal:HUE88_05885"/>
<evidence type="ECO:0000256" key="1">
    <source>
        <dbReference type="SAM" id="Phobius"/>
    </source>
</evidence>
<gene>
    <name evidence="2" type="ORF">HUE88_05885</name>
</gene>
<feature type="transmembrane region" description="Helical" evidence="1">
    <location>
        <begin position="225"/>
        <end position="245"/>
    </location>
</feature>
<keyword evidence="1" id="KW-1133">Transmembrane helix</keyword>
<feature type="transmembrane region" description="Helical" evidence="1">
    <location>
        <begin position="45"/>
        <end position="63"/>
    </location>
</feature>
<dbReference type="Proteomes" id="UP000593994">
    <property type="component" value="Chromosome"/>
</dbReference>
<keyword evidence="1" id="KW-0812">Transmembrane</keyword>
<keyword evidence="3" id="KW-1185">Reference proteome</keyword>
<dbReference type="RefSeq" id="WP_194372038.1">
    <property type="nucleotide sequence ID" value="NZ_CP054492.1"/>
</dbReference>
<feature type="transmembrane region" description="Helical" evidence="1">
    <location>
        <begin position="292"/>
        <end position="311"/>
    </location>
</feature>
<dbReference type="AlphaFoldDB" id="A0A7S7LYI2"/>
<evidence type="ECO:0000313" key="3">
    <source>
        <dbReference type="Proteomes" id="UP000593994"/>
    </source>
</evidence>
<keyword evidence="1" id="KW-0472">Membrane</keyword>
<evidence type="ECO:0000313" key="2">
    <source>
        <dbReference type="EMBL" id="QOY53208.1"/>
    </source>
</evidence>
<feature type="transmembrane region" description="Helical" evidence="1">
    <location>
        <begin position="12"/>
        <end position="33"/>
    </location>
</feature>
<feature type="transmembrane region" description="Helical" evidence="1">
    <location>
        <begin position="147"/>
        <end position="166"/>
    </location>
</feature>
<feature type="transmembrane region" description="Helical" evidence="1">
    <location>
        <begin position="112"/>
        <end position="135"/>
    </location>
</feature>
<feature type="transmembrane region" description="Helical" evidence="1">
    <location>
        <begin position="257"/>
        <end position="280"/>
    </location>
</feature>
<feature type="transmembrane region" description="Helical" evidence="1">
    <location>
        <begin position="172"/>
        <end position="205"/>
    </location>
</feature>
<dbReference type="EMBL" id="CP054492">
    <property type="protein sequence ID" value="QOY53208.1"/>
    <property type="molecule type" value="Genomic_DNA"/>
</dbReference>
<reference evidence="2 3" key="1">
    <citation type="submission" date="2020-05" db="EMBL/GenBank/DDBJ databases">
        <title>Sulfurimonas marisnigri, sp. nov., and Sulfurimonas baltica, sp. nov., manganese oxide reducing chemolithoautotrophs of the class Epsilonproteobacteria isolated from the pelagic redoxclines of the Black and Baltic Seas and emended description of the genus Sulfurimonas.</title>
        <authorList>
            <person name="Henkel J.V."/>
            <person name="Laudan C."/>
            <person name="Werner J."/>
            <person name="Neu T."/>
            <person name="Plewe S."/>
            <person name="Sproer C."/>
            <person name="Bunk B."/>
            <person name="Schulz-Vogt H.N."/>
        </authorList>
    </citation>
    <scope>NUCLEOTIDE SEQUENCE [LARGE SCALE GENOMIC DNA]</scope>
    <source>
        <strain evidence="2 3">GD2</strain>
    </source>
</reference>
<name>A0A7S7LYI2_9BACT</name>
<sequence length="338" mass="38426">MINKMLNDGISKVAIAQGTFFLLLTPMYLWMVYYKTVYDTDLGGLLVLSTILLIVYFPFQVILSQNKQELSIHSLLDNEDARRYLNILFTSVGIFVAGGVLSVFFTHMKGNIFFLIIGFSIYASWLYLSHNIFLIWMKSDLANFVKIAAMLLLIIGLFIASSILDIREEFGFSYIIAFISVFVQAIFTLILIMPSIAISVFRLVFNSKPSSDSSNNSNVTLMPLLFTPGGLFMFFMFFMFFMDWFSNYINSFNSHTVALLLTVSMIGISSLGTYFQLRVFAGTFFYTHIKKISLVLLALFYGIMIINMNIVNTIDNTSKKIQIIQANVSNFNKTVQPK</sequence>
<accession>A0A7S7LYI2</accession>
<feature type="transmembrane region" description="Helical" evidence="1">
    <location>
        <begin position="84"/>
        <end position="106"/>
    </location>
</feature>
<proteinExistence type="predicted"/>
<organism evidence="2 3">
    <name type="scientific">Candidatus Sulfurimonas baltica</name>
    <dbReference type="NCBI Taxonomy" id="2740404"/>
    <lineage>
        <taxon>Bacteria</taxon>
        <taxon>Pseudomonadati</taxon>
        <taxon>Campylobacterota</taxon>
        <taxon>Epsilonproteobacteria</taxon>
        <taxon>Campylobacterales</taxon>
        <taxon>Sulfurimonadaceae</taxon>
        <taxon>Sulfurimonas</taxon>
    </lineage>
</organism>